<name>A0AAN9FMW7_CROPI</name>
<protein>
    <submittedName>
        <fullName evidence="3">Uncharacterized protein</fullName>
    </submittedName>
</protein>
<comment type="caution">
    <text evidence="3">The sequence shown here is derived from an EMBL/GenBank/DDBJ whole genome shotgun (WGS) entry which is preliminary data.</text>
</comment>
<keyword evidence="2" id="KW-1133">Transmembrane helix</keyword>
<evidence type="ECO:0000313" key="4">
    <source>
        <dbReference type="Proteomes" id="UP001372338"/>
    </source>
</evidence>
<evidence type="ECO:0000256" key="1">
    <source>
        <dbReference type="SAM" id="MobiDB-lite"/>
    </source>
</evidence>
<keyword evidence="4" id="KW-1185">Reference proteome</keyword>
<evidence type="ECO:0000256" key="2">
    <source>
        <dbReference type="SAM" id="Phobius"/>
    </source>
</evidence>
<dbReference type="AlphaFoldDB" id="A0AAN9FMW7"/>
<feature type="compositionally biased region" description="Basic residues" evidence="1">
    <location>
        <begin position="58"/>
        <end position="72"/>
    </location>
</feature>
<sequence length="106" mass="12623">MPYHNTITFHLFLLTLYFTVFCFSFFIFYISTPAITQIPPGLNRQFWRSLFLFHIHTKQKHTPKKKKQHPQPKQKPSSSPLFSLLIISSFIITTVTPLSHFLFFFQ</sequence>
<gene>
    <name evidence="3" type="ORF">RIF29_16682</name>
</gene>
<feature type="transmembrane region" description="Helical" evidence="2">
    <location>
        <begin position="81"/>
        <end position="105"/>
    </location>
</feature>
<reference evidence="3 4" key="1">
    <citation type="submission" date="2024-01" db="EMBL/GenBank/DDBJ databases">
        <title>The genomes of 5 underutilized Papilionoideae crops provide insights into root nodulation and disease resistanc.</title>
        <authorList>
            <person name="Yuan L."/>
        </authorList>
    </citation>
    <scope>NUCLEOTIDE SEQUENCE [LARGE SCALE GENOMIC DNA]</scope>
    <source>
        <strain evidence="3">ZHUSHIDOU_FW_LH</strain>
        <tissue evidence="3">Leaf</tissue>
    </source>
</reference>
<keyword evidence="2" id="KW-0472">Membrane</keyword>
<dbReference type="EMBL" id="JAYWIO010000003">
    <property type="protein sequence ID" value="KAK7275563.1"/>
    <property type="molecule type" value="Genomic_DNA"/>
</dbReference>
<keyword evidence="2" id="KW-0812">Transmembrane</keyword>
<accession>A0AAN9FMW7</accession>
<organism evidence="3 4">
    <name type="scientific">Crotalaria pallida</name>
    <name type="common">Smooth rattlebox</name>
    <name type="synonym">Crotalaria striata</name>
    <dbReference type="NCBI Taxonomy" id="3830"/>
    <lineage>
        <taxon>Eukaryota</taxon>
        <taxon>Viridiplantae</taxon>
        <taxon>Streptophyta</taxon>
        <taxon>Embryophyta</taxon>
        <taxon>Tracheophyta</taxon>
        <taxon>Spermatophyta</taxon>
        <taxon>Magnoliopsida</taxon>
        <taxon>eudicotyledons</taxon>
        <taxon>Gunneridae</taxon>
        <taxon>Pentapetalae</taxon>
        <taxon>rosids</taxon>
        <taxon>fabids</taxon>
        <taxon>Fabales</taxon>
        <taxon>Fabaceae</taxon>
        <taxon>Papilionoideae</taxon>
        <taxon>50 kb inversion clade</taxon>
        <taxon>genistoids sensu lato</taxon>
        <taxon>core genistoids</taxon>
        <taxon>Crotalarieae</taxon>
        <taxon>Crotalaria</taxon>
    </lineage>
</organism>
<dbReference type="Proteomes" id="UP001372338">
    <property type="component" value="Unassembled WGS sequence"/>
</dbReference>
<feature type="transmembrane region" description="Helical" evidence="2">
    <location>
        <begin position="7"/>
        <end position="30"/>
    </location>
</feature>
<proteinExistence type="predicted"/>
<feature type="region of interest" description="Disordered" evidence="1">
    <location>
        <begin position="58"/>
        <end position="79"/>
    </location>
</feature>
<evidence type="ECO:0000313" key="3">
    <source>
        <dbReference type="EMBL" id="KAK7275563.1"/>
    </source>
</evidence>